<evidence type="ECO:0000259" key="3">
    <source>
        <dbReference type="PROSITE" id="PS51688"/>
    </source>
</evidence>
<dbReference type="Pfam" id="PF13884">
    <property type="entry name" value="Peptidase_S74"/>
    <property type="match status" value="1"/>
</dbReference>
<gene>
    <name evidence="4" type="ordered locus">BMS_2153</name>
</gene>
<sequence length="1915" mass="198959">MLLKIFLLFLSTSITFASEKISYSGRLTSANGAPISGPVSITLDIVTSTPTTLCSITDTSVPLSNGVFHLEVDYGTTCDSSRSLKQIISDAVNASEELFIRVTDNTHTKVYPAQAITSTPLATFALEAASVREGSIVNTDLKGVAANCANNEVIAGDGSGNFKCISASTGSVTSITAGTGLTGGTITSSGTIAVDVGAGAGNIPQLDGSGKLVTSVETDPNVLAFAKSSLPTCNAGEVLKSDGTNFSCVTDDVGTDSDTTYTAGTGIDLTAGQFSIDASACPAGQRMIFGAPGFGCEDADAISLQGNDVDNAAPNDNDVLTWNNATSKWEPRATAATVTNLDDLSDAATTTDNLFLGHSNTMGTSNTGVGITSLDALTTGNFNTSIGDGSLTANQSGSNNVAIGYNAGASNISGSGNVFIGNAAGENETGSNKLYIDNSNTATPLIQGDFSTDIVTINGKLKIVDGTEGATKVLTSSADGTASWTSLSGAGSVTSVDVTAPLVKGGTASDVDLSIPAATTTADGYLSSTDWNIFNMKQDALPSGGTTGQYLRGDLTLSTFVDDVLASVLTGYSAGANTPLAATDNVVGAFSKVQGQINANQTSISTNASDIATNTTDIASKVDKTTTVNGVALSSNIVLDTDDVAEGSTNLYFQDSRAKAAAVINATTGSETDRAPSVQAIKNYITANTGTGDFMADGSVPMTSQLKLADGTSFAPALSFNNDPNTGLFSSGADAIGFATGSIEKMTLASNGNLGIGTPSPSSGLNLHEKNRIQITNSTTGNANFLDGISIALLSSKDMEIRASESGAKIDMIADDFIKFNTSGSNERMRIIQNGNVGIGVTDPDAKLEVAGQVKITGGTPGVGKVLTSDADGLASWTTPTSGTVSSVSATAPLSVTNPTTTPSLSISQANTSTNGYLSSTDWNTFNNKQSALPTGGTTSQYLRGDYTLSTFVDDVLASVLTGYTVGADTPLAATDSVLGAFSKVQGQINDNNTDISTNATNIGTNTTNISNNASAISTNTGNISSNATDIATNASNIASNDTDIAQNASDIAAINESQWTTTGSDIYYNTGNIGMGTPTPRTKLHLFGSAGAAASDFLTIEGAGNAGVGRGVGVLMKVPAGSGTTVDGARIVATQRSGTSTDIAFELGTTGTLSERMRFTHTGKVGVGVSNPISSLDLNNEGKIKYNNFKLNGQSQTEDSQGASYIILHQAYDGALMSDHRVEGRITARRGNTTSSNKSINCLISSSTAYNTDQATLSCLRENVRLVYVDVASVKYIALKLLNTSTRYDFRFDGYASVPNGEEFLKLLYDQQVSNETAFTSKASNIIDGKLLVSENIIGEKNIAISTGSSIKLKGESDSTHRIYHQTATDSDVIEISANFKIDDYNSGTPQTRFRILAGSGNVGIGLGETAPTERLEVSGNVKATAFYGDGSGLTGITADSSSNNVNAIINADADSNSSGEILLQTAGTTRASISNTGDMTLGSAVNSGTGVTSFSVGSATEPSVISLGEDASNNSAITWNNTSNYVSIGTTNASTAYNETLVVRNGKVGIGTNNPVDKLTVKGDTSSLRLESTTANINNSSSIVFAENATDDHFILRYDGSDSVEGSGALTFSGMSSGDILSLNRGGKVGIGTTAPSVKFQVQTESLGTGWKAVNDNFAFLSQDAWQTLVSTSADTWGSSIMLKQVDHATKAYENSWAISRQTNSNGTGDGSLRFTYGTDVSPTENPAMVTFETNGRVGIGTVDPSEQLEVNGNVKAASYLYTSDKRFKKNITLVEAPLAKVDALRGVLFDWRNDEYNDLNLPEGRDYGFIAQEVEEVAPELVHTDDFGYKSVKYANITSILVEAVKSLKDKFNKYFEDNDKEVKELGRKVASLEEENKELKKKSLENERRIEEMEKNLKEILKTMNSNNKNN</sequence>
<dbReference type="STRING" id="862908.BMS_2153"/>
<dbReference type="KEGG" id="bmx:BMS_2153"/>
<evidence type="ECO:0000256" key="2">
    <source>
        <dbReference type="SAM" id="SignalP"/>
    </source>
</evidence>
<dbReference type="Proteomes" id="UP000008963">
    <property type="component" value="Chromosome"/>
</dbReference>
<organism evidence="4 5">
    <name type="scientific">Halobacteriovorax marinus (strain ATCC BAA-682 / DSM 15412 / SJ)</name>
    <name type="common">Bacteriovorax marinus</name>
    <dbReference type="NCBI Taxonomy" id="862908"/>
    <lineage>
        <taxon>Bacteria</taxon>
        <taxon>Pseudomonadati</taxon>
        <taxon>Bdellovibrionota</taxon>
        <taxon>Bacteriovoracia</taxon>
        <taxon>Bacteriovoracales</taxon>
        <taxon>Halobacteriovoraceae</taxon>
        <taxon>Halobacteriovorax</taxon>
    </lineage>
</organism>
<dbReference type="eggNOG" id="COG3420">
    <property type="taxonomic scope" value="Bacteria"/>
</dbReference>
<dbReference type="HOGENOM" id="CLU_235507_0_0_7"/>
<dbReference type="InterPro" id="IPR030392">
    <property type="entry name" value="S74_ICA"/>
</dbReference>
<proteinExistence type="predicted"/>
<evidence type="ECO:0000313" key="5">
    <source>
        <dbReference type="Proteomes" id="UP000008963"/>
    </source>
</evidence>
<name>E1X3N0_HALMS</name>
<keyword evidence="1" id="KW-0175">Coiled coil</keyword>
<dbReference type="EMBL" id="FQ312005">
    <property type="protein sequence ID" value="CBW26959.1"/>
    <property type="molecule type" value="Genomic_DNA"/>
</dbReference>
<dbReference type="PROSITE" id="PS51688">
    <property type="entry name" value="ICA"/>
    <property type="match status" value="1"/>
</dbReference>
<evidence type="ECO:0000256" key="1">
    <source>
        <dbReference type="SAM" id="Coils"/>
    </source>
</evidence>
<dbReference type="Gene3D" id="1.20.5.340">
    <property type="match status" value="1"/>
</dbReference>
<feature type="signal peptide" evidence="2">
    <location>
        <begin position="1"/>
        <end position="17"/>
    </location>
</feature>
<feature type="chain" id="PRO_5003154480" evidence="2">
    <location>
        <begin position="18"/>
        <end position="1915"/>
    </location>
</feature>
<evidence type="ECO:0000313" key="4">
    <source>
        <dbReference type="EMBL" id="CBW26959.1"/>
    </source>
</evidence>
<keyword evidence="5" id="KW-1185">Reference proteome</keyword>
<feature type="coiled-coil region" evidence="1">
    <location>
        <begin position="1859"/>
        <end position="1914"/>
    </location>
</feature>
<dbReference type="eggNOG" id="COG5295">
    <property type="taxonomic scope" value="Bacteria"/>
</dbReference>
<keyword evidence="2" id="KW-0732">Signal</keyword>
<dbReference type="eggNOG" id="COG2911">
    <property type="taxonomic scope" value="Bacteria"/>
</dbReference>
<dbReference type="eggNOG" id="COG3210">
    <property type="taxonomic scope" value="Bacteria"/>
</dbReference>
<dbReference type="PATRIC" id="fig|862908.3.peg.2047"/>
<reference evidence="5" key="1">
    <citation type="journal article" date="2013" name="ISME J.">
        <title>A small predatory core genome in the divergent marine Bacteriovorax marinus SJ and the terrestrial Bdellovibrio bacteriovorus.</title>
        <authorList>
            <person name="Crossman L.C."/>
            <person name="Chen H."/>
            <person name="Cerdeno-Tarraga A.M."/>
            <person name="Brooks K."/>
            <person name="Quail M.A."/>
            <person name="Pineiro S.A."/>
            <person name="Hobley L."/>
            <person name="Sockett R.E."/>
            <person name="Bentley S.D."/>
            <person name="Parkhill J."/>
            <person name="Williams H.N."/>
            <person name="Stine O.C."/>
        </authorList>
    </citation>
    <scope>NUCLEOTIDE SEQUENCE [LARGE SCALE GENOMIC DNA]</scope>
    <source>
        <strain evidence="5">ATCC BAA-682 / DSM 15412 / SJ</strain>
    </source>
</reference>
<feature type="domain" description="Peptidase S74" evidence="3">
    <location>
        <begin position="1766"/>
        <end position="1862"/>
    </location>
</feature>
<protein>
    <submittedName>
        <fullName evidence="4">Membrane-anchored cell surface protein</fullName>
    </submittedName>
</protein>
<accession>E1X3N0</accession>